<dbReference type="PANTHER" id="PTHR35535:SF1">
    <property type="entry name" value="HEAT SHOCK PROTEIN HSLJ"/>
    <property type="match status" value="1"/>
</dbReference>
<evidence type="ECO:0000259" key="1">
    <source>
        <dbReference type="Pfam" id="PF03724"/>
    </source>
</evidence>
<dbReference type="Pfam" id="PF03724">
    <property type="entry name" value="META"/>
    <property type="match status" value="1"/>
</dbReference>
<name>A0A2P2CIU1_9ZZZZ</name>
<dbReference type="EMBL" id="CZKB01000025">
    <property type="protein sequence ID" value="CUR61893.1"/>
    <property type="molecule type" value="Genomic_DNA"/>
</dbReference>
<feature type="domain" description="DUF306" evidence="1">
    <location>
        <begin position="34"/>
        <end position="134"/>
    </location>
</feature>
<dbReference type="PANTHER" id="PTHR35535">
    <property type="entry name" value="HEAT SHOCK PROTEIN HSLJ"/>
    <property type="match status" value="1"/>
</dbReference>
<sequence>MEVRRGLGTLGLALVLTVAACSAFGGEPDVDLRGTWVLISGRTADGRLVVTPDTHVTLTFDDDGLGGTAPCNDYGADFDLDGSSFDVLGPGIEQTLMGCGEEQEALESSYLSALADVDTVTRDGDTLTMTGEDIELELSLDAPWRRADIVQHRWRLVTWTDEAGVDHRPAWEPGLQPFLRLGDSDGVGGRISASSGCRVLEGRWRLWRGDPRVTRSEWRGDCPDRLMDQEVAVGNVLSEPVIALRERDGRPELVVRYAHGAGRLVYRR</sequence>
<dbReference type="AlphaFoldDB" id="A0A2P2CIU1"/>
<dbReference type="PROSITE" id="PS51257">
    <property type="entry name" value="PROKAR_LIPOPROTEIN"/>
    <property type="match status" value="1"/>
</dbReference>
<protein>
    <recommendedName>
        <fullName evidence="1">DUF306 domain-containing protein</fullName>
    </recommendedName>
</protein>
<evidence type="ECO:0000313" key="2">
    <source>
        <dbReference type="EMBL" id="CUR61893.1"/>
    </source>
</evidence>
<dbReference type="InterPro" id="IPR005184">
    <property type="entry name" value="DUF306_Meta_HslJ"/>
</dbReference>
<proteinExistence type="predicted"/>
<dbReference type="InterPro" id="IPR038670">
    <property type="entry name" value="HslJ-like_sf"/>
</dbReference>
<dbReference type="Gene3D" id="2.40.128.270">
    <property type="match status" value="1"/>
</dbReference>
<accession>A0A2P2CIU1</accession>
<gene>
    <name evidence="2" type="ORF">NOCA150193</name>
</gene>
<reference evidence="2" key="1">
    <citation type="submission" date="2015-08" db="EMBL/GenBank/DDBJ databases">
        <authorList>
            <person name="Babu N.S."/>
            <person name="Beckwith C.J."/>
            <person name="Beseler K.G."/>
            <person name="Brison A."/>
            <person name="Carone J.V."/>
            <person name="Caskin T.P."/>
            <person name="Diamond M."/>
            <person name="Durham M.E."/>
            <person name="Foxe J.M."/>
            <person name="Go M."/>
            <person name="Henderson B.A."/>
            <person name="Jones I.B."/>
            <person name="McGettigan J.A."/>
            <person name="Micheletti S.J."/>
            <person name="Nasrallah M.E."/>
            <person name="Ortiz D."/>
            <person name="Piller C.R."/>
            <person name="Privatt S.R."/>
            <person name="Schneider S.L."/>
            <person name="Sharp S."/>
            <person name="Smith T.C."/>
            <person name="Stanton J.D."/>
            <person name="Ullery H.E."/>
            <person name="Wilson R.J."/>
            <person name="Serrano M.G."/>
            <person name="Buck G."/>
            <person name="Lee V."/>
            <person name="Wang Y."/>
            <person name="Carvalho R."/>
            <person name="Voegtly L."/>
            <person name="Shi R."/>
            <person name="Duckworth R."/>
            <person name="Johnson A."/>
            <person name="Loviza R."/>
            <person name="Walstead R."/>
            <person name="Shah Z."/>
            <person name="Kiflezghi M."/>
            <person name="Wade K."/>
            <person name="Ball S.L."/>
            <person name="Bradley K.W."/>
            <person name="Asai D.J."/>
            <person name="Bowman C.A."/>
            <person name="Russell D.A."/>
            <person name="Pope W.H."/>
            <person name="Jacobs-Sera D."/>
            <person name="Hendrix R.W."/>
            <person name="Hatfull G.F."/>
        </authorList>
    </citation>
    <scope>NUCLEOTIDE SEQUENCE</scope>
</reference>
<dbReference type="InterPro" id="IPR053147">
    <property type="entry name" value="Hsp_HslJ-like"/>
</dbReference>
<organism evidence="2">
    <name type="scientific">metagenome</name>
    <dbReference type="NCBI Taxonomy" id="256318"/>
    <lineage>
        <taxon>unclassified sequences</taxon>
        <taxon>metagenomes</taxon>
    </lineage>
</organism>